<dbReference type="AlphaFoldDB" id="A0AAE8G0U0"/>
<accession>A0AAE8G0U0</accession>
<evidence type="ECO:0000313" key="1">
    <source>
        <dbReference type="EMBL" id="RSJ23688.1"/>
    </source>
</evidence>
<name>A0AAE8G0U0_STRIT</name>
<organism evidence="1 2">
    <name type="scientific">Streptococcus intermedius</name>
    <dbReference type="NCBI Taxonomy" id="1338"/>
    <lineage>
        <taxon>Bacteria</taxon>
        <taxon>Bacillati</taxon>
        <taxon>Bacillota</taxon>
        <taxon>Bacilli</taxon>
        <taxon>Lactobacillales</taxon>
        <taxon>Streptococcaceae</taxon>
        <taxon>Streptococcus</taxon>
        <taxon>Streptococcus anginosus group</taxon>
    </lineage>
</organism>
<proteinExistence type="predicted"/>
<protein>
    <submittedName>
        <fullName evidence="1">Uncharacterized protein</fullName>
    </submittedName>
</protein>
<dbReference type="Proteomes" id="UP000267137">
    <property type="component" value="Unassembled WGS sequence"/>
</dbReference>
<evidence type="ECO:0000313" key="2">
    <source>
        <dbReference type="Proteomes" id="UP000267137"/>
    </source>
</evidence>
<dbReference type="EMBL" id="RJOO01000002">
    <property type="protein sequence ID" value="RSJ23688.1"/>
    <property type="molecule type" value="Genomic_DNA"/>
</dbReference>
<gene>
    <name evidence="1" type="ORF">D8827_04055</name>
</gene>
<comment type="caution">
    <text evidence="1">The sequence shown here is derived from an EMBL/GenBank/DDBJ whole genome shotgun (WGS) entry which is preliminary data.</text>
</comment>
<sequence>MSVKVTYNCYINLCEDYMYGKNFLDLPEEIQDAVDEYFDGAEIEAFGDGNPDDMWVNHYECLDAEDVLTYQTRMLTDENYQELLENGELGEYIEQHLEEINERLSDKCSLLGYVDKQWHVFL</sequence>
<reference evidence="1 2" key="1">
    <citation type="submission" date="2018-11" db="EMBL/GenBank/DDBJ databases">
        <title>Species Designations Belie Phenotypic and Genotypic Heterogeneity in Oral Streptococci.</title>
        <authorList>
            <person name="Velsko I."/>
        </authorList>
    </citation>
    <scope>NUCLEOTIDE SEQUENCE [LARGE SCALE GENOMIC DNA]</scope>
    <source>
        <strain evidence="1 2">KLC02</strain>
    </source>
</reference>
<dbReference type="RefSeq" id="WP_125442324.1">
    <property type="nucleotide sequence ID" value="NZ_RJOO01000002.1"/>
</dbReference>